<protein>
    <submittedName>
        <fullName evidence="2">Uncharacterized protein</fullName>
    </submittedName>
</protein>
<dbReference type="RefSeq" id="WP_408073070.1">
    <property type="nucleotide sequence ID" value="NZ_JBELQB010000001.1"/>
</dbReference>
<reference evidence="2 3" key="1">
    <citation type="submission" date="2024-06" db="EMBL/GenBank/DDBJ databases">
        <authorList>
            <person name="Kaempfer P."/>
            <person name="Viver T."/>
        </authorList>
    </citation>
    <scope>NUCLEOTIDE SEQUENCE [LARGE SCALE GENOMIC DNA]</scope>
    <source>
        <strain evidence="2 3">ST-75</strain>
    </source>
</reference>
<accession>A0ABW8Y798</accession>
<dbReference type="EMBL" id="JBELQB010000001">
    <property type="protein sequence ID" value="MFL9836084.1"/>
    <property type="molecule type" value="Genomic_DNA"/>
</dbReference>
<sequence>MKKSIYVFGFIASFLISTAILFKIMHWPAAGILLFCGVVILNLGFLPGYFYNKYKNKA</sequence>
<keyword evidence="1" id="KW-1133">Transmembrane helix</keyword>
<proteinExistence type="predicted"/>
<comment type="caution">
    <text evidence="2">The sequence shown here is derived from an EMBL/GenBank/DDBJ whole genome shotgun (WGS) entry which is preliminary data.</text>
</comment>
<keyword evidence="1" id="KW-0812">Transmembrane</keyword>
<evidence type="ECO:0000313" key="2">
    <source>
        <dbReference type="EMBL" id="MFL9836084.1"/>
    </source>
</evidence>
<name>A0ABW8Y798_9FLAO</name>
<gene>
    <name evidence="2" type="ORF">ABS768_01150</name>
</gene>
<dbReference type="Proteomes" id="UP001629059">
    <property type="component" value="Unassembled WGS sequence"/>
</dbReference>
<keyword evidence="3" id="KW-1185">Reference proteome</keyword>
<keyword evidence="1" id="KW-0472">Membrane</keyword>
<organism evidence="2 3">
    <name type="scientific">Flavobacterium rhizophilum</name>
    <dbReference type="NCBI Taxonomy" id="3163296"/>
    <lineage>
        <taxon>Bacteria</taxon>
        <taxon>Pseudomonadati</taxon>
        <taxon>Bacteroidota</taxon>
        <taxon>Flavobacteriia</taxon>
        <taxon>Flavobacteriales</taxon>
        <taxon>Flavobacteriaceae</taxon>
        <taxon>Flavobacterium</taxon>
    </lineage>
</organism>
<evidence type="ECO:0000256" key="1">
    <source>
        <dbReference type="SAM" id="Phobius"/>
    </source>
</evidence>
<evidence type="ECO:0000313" key="3">
    <source>
        <dbReference type="Proteomes" id="UP001629059"/>
    </source>
</evidence>
<feature type="transmembrane region" description="Helical" evidence="1">
    <location>
        <begin position="5"/>
        <end position="24"/>
    </location>
</feature>
<feature type="transmembrane region" description="Helical" evidence="1">
    <location>
        <begin position="30"/>
        <end position="51"/>
    </location>
</feature>